<dbReference type="PANTHER" id="PTHR34826:SF2">
    <property type="entry name" value="UPF0590 PROTEIN C409.17C"/>
    <property type="match status" value="1"/>
</dbReference>
<gene>
    <name evidence="2" type="ORF">BS47DRAFT_1330005</name>
</gene>
<dbReference type="EMBL" id="MU128980">
    <property type="protein sequence ID" value="KAF9512933.1"/>
    <property type="molecule type" value="Genomic_DNA"/>
</dbReference>
<dbReference type="PROSITE" id="PS51257">
    <property type="entry name" value="PROKAR_LIPOPROTEIN"/>
    <property type="match status" value="1"/>
</dbReference>
<dbReference type="Pfam" id="PF08588">
    <property type="entry name" value="Duc1"/>
    <property type="match status" value="1"/>
</dbReference>
<protein>
    <recommendedName>
        <fullName evidence="1">Domain of unknown function at the cortex 1 domain-containing protein</fullName>
    </recommendedName>
</protein>
<dbReference type="PANTHER" id="PTHR34826">
    <property type="entry name" value="UPF0590 PROTEIN C409.17C"/>
    <property type="match status" value="1"/>
</dbReference>
<reference evidence="2" key="1">
    <citation type="journal article" date="2020" name="Nat. Commun.">
        <title>Large-scale genome sequencing of mycorrhizal fungi provides insights into the early evolution of symbiotic traits.</title>
        <authorList>
            <person name="Miyauchi S."/>
            <person name="Kiss E."/>
            <person name="Kuo A."/>
            <person name="Drula E."/>
            <person name="Kohler A."/>
            <person name="Sanchez-Garcia M."/>
            <person name="Morin E."/>
            <person name="Andreopoulos B."/>
            <person name="Barry K.W."/>
            <person name="Bonito G."/>
            <person name="Buee M."/>
            <person name="Carver A."/>
            <person name="Chen C."/>
            <person name="Cichocki N."/>
            <person name="Clum A."/>
            <person name="Culley D."/>
            <person name="Crous P.W."/>
            <person name="Fauchery L."/>
            <person name="Girlanda M."/>
            <person name="Hayes R.D."/>
            <person name="Keri Z."/>
            <person name="LaButti K."/>
            <person name="Lipzen A."/>
            <person name="Lombard V."/>
            <person name="Magnuson J."/>
            <person name="Maillard F."/>
            <person name="Murat C."/>
            <person name="Nolan M."/>
            <person name="Ohm R.A."/>
            <person name="Pangilinan J."/>
            <person name="Pereira M.F."/>
            <person name="Perotto S."/>
            <person name="Peter M."/>
            <person name="Pfister S."/>
            <person name="Riley R."/>
            <person name="Sitrit Y."/>
            <person name="Stielow J.B."/>
            <person name="Szollosi G."/>
            <person name="Zifcakova L."/>
            <person name="Stursova M."/>
            <person name="Spatafora J.W."/>
            <person name="Tedersoo L."/>
            <person name="Vaario L.M."/>
            <person name="Yamada A."/>
            <person name="Yan M."/>
            <person name="Wang P."/>
            <person name="Xu J."/>
            <person name="Bruns T."/>
            <person name="Baldrian P."/>
            <person name="Vilgalys R."/>
            <person name="Dunand C."/>
            <person name="Henrissat B."/>
            <person name="Grigoriev I.V."/>
            <person name="Hibbett D."/>
            <person name="Nagy L.G."/>
            <person name="Martin F.M."/>
        </authorList>
    </citation>
    <scope>NUCLEOTIDE SEQUENCE</scope>
    <source>
        <strain evidence="2">UP504</strain>
    </source>
</reference>
<proteinExistence type="predicted"/>
<dbReference type="Proteomes" id="UP000886523">
    <property type="component" value="Unassembled WGS sequence"/>
</dbReference>
<comment type="caution">
    <text evidence="2">The sequence shown here is derived from an EMBL/GenBank/DDBJ whole genome shotgun (WGS) entry which is preliminary data.</text>
</comment>
<feature type="domain" description="Domain of unknown function at the cortex 1" evidence="1">
    <location>
        <begin position="4"/>
        <end position="259"/>
    </location>
</feature>
<accession>A0A9P6DVQ8</accession>
<evidence type="ECO:0000313" key="2">
    <source>
        <dbReference type="EMBL" id="KAF9512933.1"/>
    </source>
</evidence>
<organism evidence="2 3">
    <name type="scientific">Hydnum rufescens UP504</name>
    <dbReference type="NCBI Taxonomy" id="1448309"/>
    <lineage>
        <taxon>Eukaryota</taxon>
        <taxon>Fungi</taxon>
        <taxon>Dikarya</taxon>
        <taxon>Basidiomycota</taxon>
        <taxon>Agaricomycotina</taxon>
        <taxon>Agaricomycetes</taxon>
        <taxon>Cantharellales</taxon>
        <taxon>Hydnaceae</taxon>
        <taxon>Hydnum</taxon>
    </lineage>
</organism>
<name>A0A9P6DVQ8_9AGAM</name>
<evidence type="ECO:0000259" key="1">
    <source>
        <dbReference type="Pfam" id="PF08588"/>
    </source>
</evidence>
<dbReference type="AlphaFoldDB" id="A0A9P6DVQ8"/>
<sequence length="280" mass="31032">MPQIRVLAGPSPSSLHPIQANSTTGCRIKTSTYDGELSVYLKNFIDEHGVPGVKTEYFEHPERQGCTWSIQARGVEVLERGVGDDVMFGNVFDRPLHLPYGSSAALGFVKLLDSTLEYDLQGDKPWALSPYLATTPFLSHTKISPEEDPPPITSNIIIDDAGGLIPNSTVPMQPDRRKHFSSPEHRRSVKLGPSDFIQTDFCYGYLSFDNNGLAVDLPIGLSLDLMKYWHGGRAIFACCKRRDDGSGGPGEIFWCMAFERKEDDDEVEEDAMEDISGDID</sequence>
<dbReference type="OrthoDB" id="2119945at2759"/>
<dbReference type="InterPro" id="IPR013897">
    <property type="entry name" value="Duc1"/>
</dbReference>
<keyword evidence="3" id="KW-1185">Reference proteome</keyword>
<evidence type="ECO:0000313" key="3">
    <source>
        <dbReference type="Proteomes" id="UP000886523"/>
    </source>
</evidence>